<name>A0ACC1P684_9PEZI</name>
<comment type="caution">
    <text evidence="1">The sequence shown here is derived from an EMBL/GenBank/DDBJ whole genome shotgun (WGS) entry which is preliminary data.</text>
</comment>
<proteinExistence type="predicted"/>
<organism evidence="1 2">
    <name type="scientific">Xylaria curta</name>
    <dbReference type="NCBI Taxonomy" id="42375"/>
    <lineage>
        <taxon>Eukaryota</taxon>
        <taxon>Fungi</taxon>
        <taxon>Dikarya</taxon>
        <taxon>Ascomycota</taxon>
        <taxon>Pezizomycotina</taxon>
        <taxon>Sordariomycetes</taxon>
        <taxon>Xylariomycetidae</taxon>
        <taxon>Xylariales</taxon>
        <taxon>Xylariaceae</taxon>
        <taxon>Xylaria</taxon>
    </lineage>
</organism>
<accession>A0ACC1P684</accession>
<dbReference type="Proteomes" id="UP001143856">
    <property type="component" value="Unassembled WGS sequence"/>
</dbReference>
<keyword evidence="2" id="KW-1185">Reference proteome</keyword>
<gene>
    <name evidence="1" type="ORF">NUW58_g4589</name>
</gene>
<dbReference type="EMBL" id="JAPDGR010000814">
    <property type="protein sequence ID" value="KAJ2987291.1"/>
    <property type="molecule type" value="Genomic_DNA"/>
</dbReference>
<sequence length="238" mass="26118">MATITRILAATFLLAYHATVCGSSLGNHLDGQDFGFSVAFPESGTSFSTSNPPGKPIAFQDFLNGPPQITLDNLPSNFTGSNALYISFIVYAFVSTGWNSLNESYKEFPWILVNQTLFENRTLGGGVDIGTGRLTNWLYHNQTSGDFKDASVNVWLQNPRLTDGLSWRKGAEATYYIAGAWLEPELAYPGSLNFQRSNIDFSIYNKTASDSPINVAAAQPTLWMGWLPLCIFASLLMT</sequence>
<evidence type="ECO:0000313" key="2">
    <source>
        <dbReference type="Proteomes" id="UP001143856"/>
    </source>
</evidence>
<reference evidence="1" key="1">
    <citation type="submission" date="2022-10" db="EMBL/GenBank/DDBJ databases">
        <title>Genome Sequence of Xylaria curta.</title>
        <authorList>
            <person name="Buettner E."/>
        </authorList>
    </citation>
    <scope>NUCLEOTIDE SEQUENCE</scope>
    <source>
        <strain evidence="1">Babe10</strain>
    </source>
</reference>
<protein>
    <submittedName>
        <fullName evidence="1">Uncharacterized protein</fullName>
    </submittedName>
</protein>
<evidence type="ECO:0000313" key="1">
    <source>
        <dbReference type="EMBL" id="KAJ2987291.1"/>
    </source>
</evidence>